<feature type="domain" description="Rubredoxin-like" evidence="8">
    <location>
        <begin position="1"/>
        <end position="51"/>
    </location>
</feature>
<keyword evidence="2 6" id="KW-0813">Transport</keyword>
<evidence type="ECO:0000256" key="2">
    <source>
        <dbReference type="ARBA" id="ARBA00022448"/>
    </source>
</evidence>
<protein>
    <recommendedName>
        <fullName evidence="6">Rubredoxin</fullName>
    </recommendedName>
</protein>
<feature type="binding site" evidence="7">
    <location>
        <position position="38"/>
    </location>
    <ligand>
        <name>Fe cation</name>
        <dbReference type="ChEBI" id="CHEBI:24875"/>
    </ligand>
</feature>
<dbReference type="OrthoDB" id="9802447at2"/>
<sequence>MSKWECTICGYIYDPELGEEGVAEPGTSFADLPEDYLCPECGVGKEYFEELA</sequence>
<dbReference type="FunFam" id="2.20.28.10:FF:000001">
    <property type="entry name" value="Rubredoxin"/>
    <property type="match status" value="1"/>
</dbReference>
<comment type="cofactor">
    <cofactor evidence="6 7">
        <name>Fe(3+)</name>
        <dbReference type="ChEBI" id="CHEBI:29034"/>
    </cofactor>
    <text evidence="6 7">Binds 1 Fe(3+) ion per subunit.</text>
</comment>
<dbReference type="GO" id="GO:0043448">
    <property type="term" value="P:alkane catabolic process"/>
    <property type="evidence" value="ECO:0007669"/>
    <property type="project" value="TreeGrafter"/>
</dbReference>
<dbReference type="RefSeq" id="WP_091350015.1">
    <property type="nucleotide sequence ID" value="NZ_FOIF01000014.1"/>
</dbReference>
<reference evidence="10" key="1">
    <citation type="submission" date="2016-10" db="EMBL/GenBank/DDBJ databases">
        <authorList>
            <person name="Varghese N."/>
            <person name="Submissions S."/>
        </authorList>
    </citation>
    <scope>NUCLEOTIDE SEQUENCE [LARGE SCALE GENOMIC DNA]</scope>
    <source>
        <strain evidence="10">DSM 13577</strain>
    </source>
</reference>
<dbReference type="PIRSF" id="PIRSF000071">
    <property type="entry name" value="Rubredoxin"/>
    <property type="match status" value="1"/>
</dbReference>
<dbReference type="AlphaFoldDB" id="A0A1H9ZXQ6"/>
<keyword evidence="10" id="KW-1185">Reference proteome</keyword>
<dbReference type="Pfam" id="PF00301">
    <property type="entry name" value="Rubredoxin"/>
    <property type="match status" value="1"/>
</dbReference>
<evidence type="ECO:0000256" key="7">
    <source>
        <dbReference type="PIRSR" id="PIRSR000071-1"/>
    </source>
</evidence>
<dbReference type="SUPFAM" id="SSF57802">
    <property type="entry name" value="Rubredoxin-like"/>
    <property type="match status" value="1"/>
</dbReference>
<keyword evidence="4 6" id="KW-0249">Electron transport</keyword>
<keyword evidence="5 6" id="KW-0408">Iron</keyword>
<dbReference type="Gene3D" id="2.20.28.10">
    <property type="match status" value="1"/>
</dbReference>
<dbReference type="InterPro" id="IPR024935">
    <property type="entry name" value="Rubredoxin_dom"/>
</dbReference>
<dbReference type="CDD" id="cd00730">
    <property type="entry name" value="rubredoxin"/>
    <property type="match status" value="1"/>
</dbReference>
<dbReference type="Proteomes" id="UP000243819">
    <property type="component" value="Unassembled WGS sequence"/>
</dbReference>
<evidence type="ECO:0000256" key="4">
    <source>
        <dbReference type="ARBA" id="ARBA00022982"/>
    </source>
</evidence>
<evidence type="ECO:0000256" key="3">
    <source>
        <dbReference type="ARBA" id="ARBA00022723"/>
    </source>
</evidence>
<evidence type="ECO:0000256" key="6">
    <source>
        <dbReference type="PIRNR" id="PIRNR000071"/>
    </source>
</evidence>
<dbReference type="STRING" id="1120990.SAMN03080614_101439"/>
<gene>
    <name evidence="9" type="ORF">SAMN03080614_101439</name>
</gene>
<accession>A0A1H9ZXQ6</accession>
<evidence type="ECO:0000256" key="1">
    <source>
        <dbReference type="ARBA" id="ARBA00005337"/>
    </source>
</evidence>
<proteinExistence type="inferred from homology"/>
<evidence type="ECO:0000256" key="5">
    <source>
        <dbReference type="ARBA" id="ARBA00023004"/>
    </source>
</evidence>
<dbReference type="PANTHER" id="PTHR47627:SF1">
    <property type="entry name" value="RUBREDOXIN-1-RELATED"/>
    <property type="match status" value="1"/>
</dbReference>
<dbReference type="GO" id="GO:0005506">
    <property type="term" value="F:iron ion binding"/>
    <property type="evidence" value="ECO:0007669"/>
    <property type="project" value="InterPro"/>
</dbReference>
<feature type="binding site" evidence="7">
    <location>
        <position position="6"/>
    </location>
    <ligand>
        <name>Fe cation</name>
        <dbReference type="ChEBI" id="CHEBI:24875"/>
    </ligand>
</feature>
<dbReference type="PROSITE" id="PS50903">
    <property type="entry name" value="RUBREDOXIN_LIKE"/>
    <property type="match status" value="1"/>
</dbReference>
<comment type="similarity">
    <text evidence="1 6">Belongs to the rubredoxin family.</text>
</comment>
<organism evidence="9 10">
    <name type="scientific">Anaerobranca gottschalkii DSM 13577</name>
    <dbReference type="NCBI Taxonomy" id="1120990"/>
    <lineage>
        <taxon>Bacteria</taxon>
        <taxon>Bacillati</taxon>
        <taxon>Bacillota</taxon>
        <taxon>Clostridia</taxon>
        <taxon>Eubacteriales</taxon>
        <taxon>Proteinivoracaceae</taxon>
        <taxon>Anaerobranca</taxon>
    </lineage>
</organism>
<evidence type="ECO:0000313" key="10">
    <source>
        <dbReference type="Proteomes" id="UP000243819"/>
    </source>
</evidence>
<dbReference type="GO" id="GO:0009055">
    <property type="term" value="F:electron transfer activity"/>
    <property type="evidence" value="ECO:0007669"/>
    <property type="project" value="InterPro"/>
</dbReference>
<dbReference type="InterPro" id="IPR050526">
    <property type="entry name" value="Rubredoxin_ET"/>
</dbReference>
<dbReference type="PANTHER" id="PTHR47627">
    <property type="entry name" value="RUBREDOXIN"/>
    <property type="match status" value="1"/>
</dbReference>
<feature type="binding site" evidence="7">
    <location>
        <position position="9"/>
    </location>
    <ligand>
        <name>Fe cation</name>
        <dbReference type="ChEBI" id="CHEBI:24875"/>
    </ligand>
</feature>
<dbReference type="EMBL" id="FOIF01000014">
    <property type="protein sequence ID" value="SES86555.1"/>
    <property type="molecule type" value="Genomic_DNA"/>
</dbReference>
<dbReference type="PRINTS" id="PR00163">
    <property type="entry name" value="RUBREDOXIN"/>
</dbReference>
<dbReference type="InterPro" id="IPR024934">
    <property type="entry name" value="Rubredoxin-like_dom"/>
</dbReference>
<name>A0A1H9ZXQ6_9FIRM</name>
<keyword evidence="3 6" id="KW-0479">Metal-binding</keyword>
<feature type="binding site" evidence="7">
    <location>
        <position position="41"/>
    </location>
    <ligand>
        <name>Fe cation</name>
        <dbReference type="ChEBI" id="CHEBI:24875"/>
    </ligand>
</feature>
<evidence type="ECO:0000313" key="9">
    <source>
        <dbReference type="EMBL" id="SES86555.1"/>
    </source>
</evidence>
<evidence type="ECO:0000259" key="8">
    <source>
        <dbReference type="PROSITE" id="PS50903"/>
    </source>
</evidence>
<dbReference type="InterPro" id="IPR024922">
    <property type="entry name" value="Rubredoxin"/>
</dbReference>